<protein>
    <submittedName>
        <fullName evidence="2">Uncharacterized protein</fullName>
    </submittedName>
</protein>
<reference evidence="2 3" key="1">
    <citation type="submission" date="2020-10" db="EMBL/GenBank/DDBJ databases">
        <title>Degradation of 1,4-Dioxane by Xanthobacter sp. YN2, via a Novel Group-2 Soluble Di-Iron Monooxygenase.</title>
        <authorList>
            <person name="Ma F."/>
            <person name="Wang Y."/>
            <person name="Yang J."/>
            <person name="Guo H."/>
            <person name="Su D."/>
            <person name="Yu L."/>
        </authorList>
    </citation>
    <scope>NUCLEOTIDE SEQUENCE [LARGE SCALE GENOMIC DNA]</scope>
    <source>
        <strain evidence="2 3">YN2</strain>
    </source>
</reference>
<dbReference type="EMBL" id="CP063362">
    <property type="protein sequence ID" value="QRG05916.1"/>
    <property type="molecule type" value="Genomic_DNA"/>
</dbReference>
<keyword evidence="3" id="KW-1185">Reference proteome</keyword>
<keyword evidence="1" id="KW-0472">Membrane</keyword>
<keyword evidence="1" id="KW-0812">Transmembrane</keyword>
<name>A0A974PMB7_9HYPH</name>
<organism evidence="2 3">
    <name type="scientific">Xanthobacter dioxanivorans</name>
    <dbReference type="NCBI Taxonomy" id="2528964"/>
    <lineage>
        <taxon>Bacteria</taxon>
        <taxon>Pseudomonadati</taxon>
        <taxon>Pseudomonadota</taxon>
        <taxon>Alphaproteobacteria</taxon>
        <taxon>Hyphomicrobiales</taxon>
        <taxon>Xanthobacteraceae</taxon>
        <taxon>Xanthobacter</taxon>
    </lineage>
</organism>
<proteinExistence type="predicted"/>
<dbReference type="InterPro" id="IPR006311">
    <property type="entry name" value="TAT_signal"/>
</dbReference>
<dbReference type="AlphaFoldDB" id="A0A974PMB7"/>
<dbReference type="PROSITE" id="PS51318">
    <property type="entry name" value="TAT"/>
    <property type="match status" value="1"/>
</dbReference>
<feature type="transmembrane region" description="Helical" evidence="1">
    <location>
        <begin position="21"/>
        <end position="41"/>
    </location>
</feature>
<keyword evidence="1" id="KW-1133">Transmembrane helix</keyword>
<dbReference type="KEGG" id="xdi:EZH22_23305"/>
<evidence type="ECO:0000313" key="2">
    <source>
        <dbReference type="EMBL" id="QRG05916.1"/>
    </source>
</evidence>
<evidence type="ECO:0000256" key="1">
    <source>
        <dbReference type="SAM" id="Phobius"/>
    </source>
</evidence>
<sequence length="311" mass="31772">MTTPNRAADATALPITTRRGLLMATGALGTIAALAVPVAVLPKAEAAEADAALCARWPQAQQLLAMLAAERERSAGTCAAFSGAMVTAAGAGEAAYQAMHSDPHATAFDAAQAREQEILAGLDAIAEATRTTEAKGFGGLLMKARMLAYAAQKPEALASGPVGDDWEVDHLRGLIANLAALAGEPSGAVGMPSPAAEPGGADLSPTFAALHRERAALRRAADESCAAVMADTTDDDALVEAADAALDALWAADERLMAAPAVRPADLGIKGAYLAEQLAEFTNIERRHAVVLVADLRRLFPLPGTASGGHP</sequence>
<gene>
    <name evidence="2" type="ORF">EZH22_23305</name>
</gene>
<evidence type="ECO:0000313" key="3">
    <source>
        <dbReference type="Proteomes" id="UP000596427"/>
    </source>
</evidence>
<dbReference type="RefSeq" id="WP_203192788.1">
    <property type="nucleotide sequence ID" value="NZ_CP063362.1"/>
</dbReference>
<dbReference type="Proteomes" id="UP000596427">
    <property type="component" value="Chromosome"/>
</dbReference>
<accession>A0A974PMB7</accession>